<dbReference type="EMBL" id="JAPDOD010000095">
    <property type="protein sequence ID" value="MDA0167246.1"/>
    <property type="molecule type" value="Genomic_DNA"/>
</dbReference>
<reference evidence="2" key="1">
    <citation type="submission" date="2022-10" db="EMBL/GenBank/DDBJ databases">
        <title>The WGS of Solirubrobacter ginsenosidimutans DSM 21036.</title>
        <authorList>
            <person name="Jiang Z."/>
        </authorList>
    </citation>
    <scope>NUCLEOTIDE SEQUENCE</scope>
    <source>
        <strain evidence="2">DSM 21036</strain>
    </source>
</reference>
<evidence type="ECO:0000313" key="3">
    <source>
        <dbReference type="Proteomes" id="UP001149140"/>
    </source>
</evidence>
<feature type="domain" description="STAS" evidence="1">
    <location>
        <begin position="1"/>
        <end position="50"/>
    </location>
</feature>
<comment type="caution">
    <text evidence="2">The sequence shown here is derived from an EMBL/GenBank/DDBJ whole genome shotgun (WGS) entry which is preliminary data.</text>
</comment>
<dbReference type="Gene3D" id="3.30.750.24">
    <property type="entry name" value="STAS domain"/>
    <property type="match status" value="1"/>
</dbReference>
<evidence type="ECO:0000259" key="1">
    <source>
        <dbReference type="PROSITE" id="PS50801"/>
    </source>
</evidence>
<dbReference type="PROSITE" id="PS50801">
    <property type="entry name" value="STAS"/>
    <property type="match status" value="1"/>
</dbReference>
<dbReference type="CDD" id="cd07043">
    <property type="entry name" value="STAS_anti-anti-sigma_factors"/>
    <property type="match status" value="1"/>
</dbReference>
<name>A0A9X3N4S4_9ACTN</name>
<proteinExistence type="predicted"/>
<organism evidence="2 3">
    <name type="scientific">Solirubrobacter ginsenosidimutans</name>
    <dbReference type="NCBI Taxonomy" id="490573"/>
    <lineage>
        <taxon>Bacteria</taxon>
        <taxon>Bacillati</taxon>
        <taxon>Actinomycetota</taxon>
        <taxon>Thermoleophilia</taxon>
        <taxon>Solirubrobacterales</taxon>
        <taxon>Solirubrobacteraceae</taxon>
        <taxon>Solirubrobacter</taxon>
    </lineage>
</organism>
<dbReference type="AlphaFoldDB" id="A0A9X3N4S4"/>
<dbReference type="InterPro" id="IPR002645">
    <property type="entry name" value="STAS_dom"/>
</dbReference>
<keyword evidence="3" id="KW-1185">Reference proteome</keyword>
<gene>
    <name evidence="2" type="ORF">OM076_43705</name>
</gene>
<evidence type="ECO:0000313" key="2">
    <source>
        <dbReference type="EMBL" id="MDA0167246.1"/>
    </source>
</evidence>
<sequence>MEFVDSAGLGALLSLRDEARQRGIELHLARVSGPIRKLLDLTGIGDIPGE</sequence>
<dbReference type="Proteomes" id="UP001149140">
    <property type="component" value="Unassembled WGS sequence"/>
</dbReference>
<dbReference type="InterPro" id="IPR036513">
    <property type="entry name" value="STAS_dom_sf"/>
</dbReference>
<dbReference type="Pfam" id="PF01740">
    <property type="entry name" value="STAS"/>
    <property type="match status" value="1"/>
</dbReference>
<dbReference type="SUPFAM" id="SSF52091">
    <property type="entry name" value="SpoIIaa-like"/>
    <property type="match status" value="1"/>
</dbReference>
<accession>A0A9X3N4S4</accession>
<protein>
    <submittedName>
        <fullName evidence="2">STAS domain-containing protein</fullName>
    </submittedName>
</protein>